<organism evidence="1 2">
    <name type="scientific">Tunturiibacter lichenicola</name>
    <dbReference type="NCBI Taxonomy" id="2051959"/>
    <lineage>
        <taxon>Bacteria</taxon>
        <taxon>Pseudomonadati</taxon>
        <taxon>Acidobacteriota</taxon>
        <taxon>Terriglobia</taxon>
        <taxon>Terriglobales</taxon>
        <taxon>Acidobacteriaceae</taxon>
        <taxon>Tunturiibacter</taxon>
    </lineage>
</organism>
<gene>
    <name evidence="1" type="ORF">HDF10_001167</name>
</gene>
<accession>A0A7W8N2B0</accession>
<proteinExistence type="predicted"/>
<dbReference type="InterPro" id="IPR009593">
    <property type="entry name" value="DUF1203"/>
</dbReference>
<dbReference type="Pfam" id="PF06718">
    <property type="entry name" value="DUF1203"/>
    <property type="match status" value="1"/>
</dbReference>
<evidence type="ECO:0008006" key="3">
    <source>
        <dbReference type="Google" id="ProtNLM"/>
    </source>
</evidence>
<name>A0A7W8N2B0_9BACT</name>
<dbReference type="Proteomes" id="UP000569092">
    <property type="component" value="Unassembled WGS sequence"/>
</dbReference>
<evidence type="ECO:0000313" key="1">
    <source>
        <dbReference type="EMBL" id="MBB5343217.1"/>
    </source>
</evidence>
<sequence>MFTLNAFDGVAPIPQPGPVFIHEAECERYAEQAGYPEELLPFGAVIEGYDADQIVRQREMVTDGGQPAAIERIMHDPMVRYVMVRDGKAGCYDFRIERVEGS</sequence>
<reference evidence="1 2" key="1">
    <citation type="submission" date="2020-08" db="EMBL/GenBank/DDBJ databases">
        <title>Genomic Encyclopedia of Type Strains, Phase IV (KMG-V): Genome sequencing to study the core and pangenomes of soil and plant-associated prokaryotes.</title>
        <authorList>
            <person name="Whitman W."/>
        </authorList>
    </citation>
    <scope>NUCLEOTIDE SEQUENCE [LARGE SCALE GENOMIC DNA]</scope>
    <source>
        <strain evidence="1 2">M8US30</strain>
    </source>
</reference>
<protein>
    <recommendedName>
        <fullName evidence="3">DUF1203 domain-containing protein</fullName>
    </recommendedName>
</protein>
<comment type="caution">
    <text evidence="1">The sequence shown here is derived from an EMBL/GenBank/DDBJ whole genome shotgun (WGS) entry which is preliminary data.</text>
</comment>
<evidence type="ECO:0000313" key="2">
    <source>
        <dbReference type="Proteomes" id="UP000569092"/>
    </source>
</evidence>
<dbReference type="AlphaFoldDB" id="A0A7W8N2B0"/>
<dbReference type="EMBL" id="JACHDZ010000001">
    <property type="protein sequence ID" value="MBB5343217.1"/>
    <property type="molecule type" value="Genomic_DNA"/>
</dbReference>